<feature type="compositionally biased region" description="Polar residues" evidence="1">
    <location>
        <begin position="7"/>
        <end position="26"/>
    </location>
</feature>
<protein>
    <submittedName>
        <fullName evidence="3">Flagellar hook-length control protein FliK</fullName>
    </submittedName>
</protein>
<feature type="region of interest" description="Disordered" evidence="1">
    <location>
        <begin position="1"/>
        <end position="26"/>
    </location>
</feature>
<name>A0A9X3L7K6_9BACI</name>
<dbReference type="Gene3D" id="3.30.750.140">
    <property type="match status" value="1"/>
</dbReference>
<dbReference type="InterPro" id="IPR021136">
    <property type="entry name" value="Flagellar_hook_control-like_C"/>
</dbReference>
<comment type="caution">
    <text evidence="3">The sequence shown here is derived from an EMBL/GenBank/DDBJ whole genome shotgun (WGS) entry which is preliminary data.</text>
</comment>
<keyword evidence="3" id="KW-0969">Cilium</keyword>
<evidence type="ECO:0000313" key="3">
    <source>
        <dbReference type="EMBL" id="MCZ8532781.1"/>
    </source>
</evidence>
<accession>A0A9X3L7K6</accession>
<dbReference type="RefSeq" id="WP_269921298.1">
    <property type="nucleotide sequence ID" value="NZ_JAMKBI010000003.1"/>
</dbReference>
<dbReference type="AlphaFoldDB" id="A0A9X3L7K6"/>
<proteinExistence type="predicted"/>
<keyword evidence="3" id="KW-0282">Flagellum</keyword>
<feature type="domain" description="Flagellar hook-length control protein-like C-terminal" evidence="2">
    <location>
        <begin position="285"/>
        <end position="359"/>
    </location>
</feature>
<feature type="compositionally biased region" description="Acidic residues" evidence="1">
    <location>
        <begin position="392"/>
        <end position="408"/>
    </location>
</feature>
<keyword evidence="3" id="KW-0966">Cell projection</keyword>
<sequence>MNIAMAVNTNINATTQPNSKMQTSMDSSQKFGSVFGQILSNSQIQPVATPQANSEEDVLQDLLAILNVTSLEELESLVGLEELTVSTKELKGLLEKLLAGETNQSLVNPNPSEELIESNVWDVLAGINEQATKIVEAIISSLNGQGPSNPTDAKQAIELLKTVQLIGNKSDLTIKEESTLFDIKQLLENVKETLGKNYTNETTSKPQVLNQSIVQTKVLVKQVSQLIKPEVVVTETKETTTNVQASTTTVIQTKVESVSMTLPTEKAAQSEEFIKELQKVMNRVQFGQAGGANRLVLKLFPEQLGTIRIELIQKDGMLTAKLLASTALGKEMLDSNSSQLRQGFAGQNIQLEKLEITQALQESTRQEKNQDFQQSFKQQQEEQDQQENSNDQLEEQFSFEDYLQEMEV</sequence>
<evidence type="ECO:0000313" key="4">
    <source>
        <dbReference type="Proteomes" id="UP001152172"/>
    </source>
</evidence>
<feature type="region of interest" description="Disordered" evidence="1">
    <location>
        <begin position="362"/>
        <end position="408"/>
    </location>
</feature>
<dbReference type="InterPro" id="IPR038610">
    <property type="entry name" value="FliK-like_C_sf"/>
</dbReference>
<keyword evidence="4" id="KW-1185">Reference proteome</keyword>
<dbReference type="Pfam" id="PF02120">
    <property type="entry name" value="Flg_hook"/>
    <property type="match status" value="1"/>
</dbReference>
<evidence type="ECO:0000256" key="1">
    <source>
        <dbReference type="SAM" id="MobiDB-lite"/>
    </source>
</evidence>
<reference evidence="3" key="1">
    <citation type="submission" date="2022-05" db="EMBL/GenBank/DDBJ databases">
        <authorList>
            <person name="Colautti A."/>
            <person name="Iacumin L."/>
        </authorList>
    </citation>
    <scope>NUCLEOTIDE SEQUENCE</scope>
    <source>
        <strain evidence="3">DSM 30747</strain>
    </source>
</reference>
<dbReference type="Proteomes" id="UP001152172">
    <property type="component" value="Unassembled WGS sequence"/>
</dbReference>
<evidence type="ECO:0000259" key="2">
    <source>
        <dbReference type="Pfam" id="PF02120"/>
    </source>
</evidence>
<dbReference type="EMBL" id="JAMKBI010000003">
    <property type="protein sequence ID" value="MCZ8532781.1"/>
    <property type="molecule type" value="Genomic_DNA"/>
</dbReference>
<organism evidence="3 4">
    <name type="scientific">Psychrobacillus psychrodurans</name>
    <dbReference type="NCBI Taxonomy" id="126157"/>
    <lineage>
        <taxon>Bacteria</taxon>
        <taxon>Bacillati</taxon>
        <taxon>Bacillota</taxon>
        <taxon>Bacilli</taxon>
        <taxon>Bacillales</taxon>
        <taxon>Bacillaceae</taxon>
        <taxon>Psychrobacillus</taxon>
    </lineage>
</organism>
<dbReference type="CDD" id="cd17470">
    <property type="entry name" value="T3SS_Flik_C"/>
    <property type="match status" value="1"/>
</dbReference>
<gene>
    <name evidence="3" type="ORF">M9R61_05385</name>
</gene>